<evidence type="ECO:0000313" key="2">
    <source>
        <dbReference type="Proteomes" id="UP000037035"/>
    </source>
</evidence>
<gene>
    <name evidence="1" type="ORF">VP01_274g4</name>
</gene>
<comment type="caution">
    <text evidence="1">The sequence shown here is derived from an EMBL/GenBank/DDBJ whole genome shotgun (WGS) entry which is preliminary data.</text>
</comment>
<organism evidence="1 2">
    <name type="scientific">Puccinia sorghi</name>
    <dbReference type="NCBI Taxonomy" id="27349"/>
    <lineage>
        <taxon>Eukaryota</taxon>
        <taxon>Fungi</taxon>
        <taxon>Dikarya</taxon>
        <taxon>Basidiomycota</taxon>
        <taxon>Pucciniomycotina</taxon>
        <taxon>Pucciniomycetes</taxon>
        <taxon>Pucciniales</taxon>
        <taxon>Pucciniaceae</taxon>
        <taxon>Puccinia</taxon>
    </lineage>
</organism>
<reference evidence="1 2" key="1">
    <citation type="submission" date="2015-08" db="EMBL/GenBank/DDBJ databases">
        <title>Next Generation Sequencing and Analysis of the Genome of Puccinia sorghi L Schw, the Causal Agent of Maize Common Rust.</title>
        <authorList>
            <person name="Rochi L."/>
            <person name="Burguener G."/>
            <person name="Darino M."/>
            <person name="Turjanski A."/>
            <person name="Kreff E."/>
            <person name="Dieguez M.J."/>
            <person name="Sacco F."/>
        </authorList>
    </citation>
    <scope>NUCLEOTIDE SEQUENCE [LARGE SCALE GENOMIC DNA]</scope>
    <source>
        <strain evidence="1 2">RO10H11247</strain>
    </source>
</reference>
<proteinExistence type="predicted"/>
<keyword evidence="2" id="KW-1185">Reference proteome</keyword>
<dbReference type="EMBL" id="LAVV01007668">
    <property type="protein sequence ID" value="KNZ55169.1"/>
    <property type="molecule type" value="Genomic_DNA"/>
</dbReference>
<protein>
    <submittedName>
        <fullName evidence="1">Putative signal peptide protein</fullName>
    </submittedName>
</protein>
<dbReference type="VEuPathDB" id="FungiDB:VP01_274g4"/>
<dbReference type="AlphaFoldDB" id="A0A0L6V344"/>
<evidence type="ECO:0000313" key="1">
    <source>
        <dbReference type="EMBL" id="KNZ55169.1"/>
    </source>
</evidence>
<name>A0A0L6V344_9BASI</name>
<dbReference type="Proteomes" id="UP000037035">
    <property type="component" value="Unassembled WGS sequence"/>
</dbReference>
<sequence>MGVFLSILQNIRARLIFLILDPIHDTKGQARCFLKSSPHPQGLLHSACQTCPTS</sequence>
<accession>A0A0L6V344</accession>